<dbReference type="GeneID" id="74568689"/>
<dbReference type="NCBIfam" id="NF003214">
    <property type="entry name" value="PRK04179.1"/>
    <property type="match status" value="1"/>
</dbReference>
<evidence type="ECO:0000256" key="10">
    <source>
        <dbReference type="ARBA" id="ARBA00035225"/>
    </source>
</evidence>
<keyword evidence="6" id="KW-0862">Zinc</keyword>
<dbReference type="RefSeq" id="WP_258393197.1">
    <property type="nucleotide sequence ID" value="NZ_AP019769.1"/>
</dbReference>
<keyword evidence="9" id="KW-0687">Ribonucleoprotein</keyword>
<evidence type="ECO:0000256" key="1">
    <source>
        <dbReference type="ARBA" id="ARBA00003058"/>
    </source>
</evidence>
<dbReference type="AlphaFoldDB" id="A0A915T0C4"/>
<evidence type="ECO:0000256" key="4">
    <source>
        <dbReference type="ARBA" id="ARBA00022730"/>
    </source>
</evidence>
<evidence type="ECO:0000256" key="5">
    <source>
        <dbReference type="ARBA" id="ARBA00022771"/>
    </source>
</evidence>
<name>A0A915T0C4_9ARCH</name>
<sequence length="54" mass="6320">MTTTGGVNKKNHVICRRCGRMTYNPDKGYCSHCGFGRTSKLRAYSWSYKLDRKW</sequence>
<accession>A0A915T0C4</accession>
<evidence type="ECO:0000256" key="8">
    <source>
        <dbReference type="ARBA" id="ARBA00022980"/>
    </source>
</evidence>
<reference evidence="13" key="1">
    <citation type="journal article" date="2022" name="Int. J. Syst. Evol. Microbiol.">
        <title>Nanobdella aerobiophila gen. nov., sp. nov., a thermoacidophilic, obligate ectosymbiotic archaeon, and proposal of Nanobdellaceae fam. nov., Nanobdellales ord. nov. and Nanobdellia class. nov.</title>
        <authorList>
            <person name="Kato S."/>
            <person name="Ogasawara A."/>
            <person name="Itoh T."/>
            <person name="Sakai H.D."/>
            <person name="Shimizu M."/>
            <person name="Yuki M."/>
            <person name="Kaneko M."/>
            <person name="Takashina T."/>
            <person name="Ohkuma M."/>
        </authorList>
    </citation>
    <scope>NUCLEOTIDE SEQUENCE [LARGE SCALE GENOMIC DNA]</scope>
    <source>
        <strain evidence="13">MJ1</strain>
    </source>
</reference>
<dbReference type="InterPro" id="IPR011332">
    <property type="entry name" value="Ribosomal_zn-bd"/>
</dbReference>
<evidence type="ECO:0000256" key="9">
    <source>
        <dbReference type="ARBA" id="ARBA00023274"/>
    </source>
</evidence>
<dbReference type="SUPFAM" id="SSF57829">
    <property type="entry name" value="Zn-binding ribosomal proteins"/>
    <property type="match status" value="1"/>
</dbReference>
<dbReference type="GO" id="GO:0006412">
    <property type="term" value="P:translation"/>
    <property type="evidence" value="ECO:0007669"/>
    <property type="project" value="InterPro"/>
</dbReference>
<dbReference type="GO" id="GO:0019843">
    <property type="term" value="F:rRNA binding"/>
    <property type="evidence" value="ECO:0007669"/>
    <property type="project" value="UniProtKB-KW"/>
</dbReference>
<organism evidence="12 13">
    <name type="scientific">Nanobdella aerobiophila</name>
    <dbReference type="NCBI Taxonomy" id="2586965"/>
    <lineage>
        <taxon>Archaea</taxon>
        <taxon>Nanobdellota</taxon>
        <taxon>Nanobdellia</taxon>
        <taxon>Nanobdellales</taxon>
        <taxon>Nanobdellaceae</taxon>
        <taxon>Nanobdella</taxon>
    </lineage>
</organism>
<dbReference type="GO" id="GO:1990904">
    <property type="term" value="C:ribonucleoprotein complex"/>
    <property type="evidence" value="ECO:0007669"/>
    <property type="project" value="UniProtKB-KW"/>
</dbReference>
<dbReference type="Pfam" id="PF01907">
    <property type="entry name" value="Ribosomal_L37e"/>
    <property type="match status" value="1"/>
</dbReference>
<comment type="similarity">
    <text evidence="2">Belongs to the eukaryotic ribosomal protein eL37 family.</text>
</comment>
<evidence type="ECO:0000256" key="6">
    <source>
        <dbReference type="ARBA" id="ARBA00022833"/>
    </source>
</evidence>
<dbReference type="GO" id="GO:0003735">
    <property type="term" value="F:structural constituent of ribosome"/>
    <property type="evidence" value="ECO:0007669"/>
    <property type="project" value="InterPro"/>
</dbReference>
<evidence type="ECO:0000256" key="7">
    <source>
        <dbReference type="ARBA" id="ARBA00022884"/>
    </source>
</evidence>
<evidence type="ECO:0000256" key="3">
    <source>
        <dbReference type="ARBA" id="ARBA00022723"/>
    </source>
</evidence>
<evidence type="ECO:0000313" key="13">
    <source>
        <dbReference type="Proteomes" id="UP001055553"/>
    </source>
</evidence>
<dbReference type="Proteomes" id="UP001055553">
    <property type="component" value="Chromosome"/>
</dbReference>
<dbReference type="Gene3D" id="2.20.25.30">
    <property type="match status" value="1"/>
</dbReference>
<dbReference type="EMBL" id="AP019769">
    <property type="protein sequence ID" value="BBL45889.1"/>
    <property type="molecule type" value="Genomic_DNA"/>
</dbReference>
<evidence type="ECO:0000256" key="11">
    <source>
        <dbReference type="ARBA" id="ARBA00035374"/>
    </source>
</evidence>
<protein>
    <recommendedName>
        <fullName evidence="10">Large ribosomal subunit protein eL37</fullName>
    </recommendedName>
    <alternativeName>
        <fullName evidence="11">50S ribosomal protein L37e</fullName>
    </alternativeName>
</protein>
<dbReference type="GO" id="GO:0008270">
    <property type="term" value="F:zinc ion binding"/>
    <property type="evidence" value="ECO:0007669"/>
    <property type="project" value="UniProtKB-KW"/>
</dbReference>
<proteinExistence type="inferred from homology"/>
<gene>
    <name evidence="12" type="ORF">MJ1_0749</name>
</gene>
<dbReference type="InterPro" id="IPR011331">
    <property type="entry name" value="Ribosomal_eL37/eL43"/>
</dbReference>
<evidence type="ECO:0000256" key="2">
    <source>
        <dbReference type="ARBA" id="ARBA00009805"/>
    </source>
</evidence>
<keyword evidence="8 12" id="KW-0689">Ribosomal protein</keyword>
<keyword evidence="3" id="KW-0479">Metal-binding</keyword>
<dbReference type="InterPro" id="IPR001569">
    <property type="entry name" value="Ribosomal_eL37"/>
</dbReference>
<dbReference type="KEGG" id="naer:MJ1_0749"/>
<keyword evidence="13" id="KW-1185">Reference proteome</keyword>
<evidence type="ECO:0000313" key="12">
    <source>
        <dbReference type="EMBL" id="BBL45889.1"/>
    </source>
</evidence>
<comment type="function">
    <text evidence="1">Binds to the 23S rRNA.</text>
</comment>
<keyword evidence="5" id="KW-0863">Zinc-finger</keyword>
<keyword evidence="4" id="KW-0699">rRNA-binding</keyword>
<dbReference type="GO" id="GO:0005840">
    <property type="term" value="C:ribosome"/>
    <property type="evidence" value="ECO:0007669"/>
    <property type="project" value="UniProtKB-KW"/>
</dbReference>
<keyword evidence="7" id="KW-0694">RNA-binding</keyword>